<organism evidence="1">
    <name type="scientific">Aphanomyces astaci</name>
    <name type="common">Crayfish plague agent</name>
    <dbReference type="NCBI Taxonomy" id="112090"/>
    <lineage>
        <taxon>Eukaryota</taxon>
        <taxon>Sar</taxon>
        <taxon>Stramenopiles</taxon>
        <taxon>Oomycota</taxon>
        <taxon>Saprolegniomycetes</taxon>
        <taxon>Saprolegniales</taxon>
        <taxon>Verrucalvaceae</taxon>
        <taxon>Aphanomyces</taxon>
    </lineage>
</organism>
<accession>W4GQ38</accession>
<name>W4GQ38_APHAT</name>
<dbReference type="EMBL" id="KI913124">
    <property type="protein sequence ID" value="ETV81109.1"/>
    <property type="molecule type" value="Genomic_DNA"/>
</dbReference>
<dbReference type="VEuPathDB" id="FungiDB:H257_05712"/>
<protein>
    <submittedName>
        <fullName evidence="1">Uncharacterized protein</fullName>
    </submittedName>
</protein>
<gene>
    <name evidence="1" type="ORF">H257_05712</name>
</gene>
<dbReference type="AlphaFoldDB" id="W4GQ38"/>
<evidence type="ECO:0000313" key="1">
    <source>
        <dbReference type="EMBL" id="ETV81109.1"/>
    </source>
</evidence>
<dbReference type="GeneID" id="20807708"/>
<sequence>MTMLLSADKLNNMAASGRSPDATSAPASTSMLQQLTATLREALVQQVSILVVVSSVEDVQ</sequence>
<dbReference type="RefSeq" id="XP_009828967.1">
    <property type="nucleotide sequence ID" value="XM_009830665.1"/>
</dbReference>
<reference evidence="1" key="1">
    <citation type="submission" date="2013-12" db="EMBL/GenBank/DDBJ databases">
        <title>The Genome Sequence of Aphanomyces astaci APO3.</title>
        <authorList>
            <consortium name="The Broad Institute Genomics Platform"/>
            <person name="Russ C."/>
            <person name="Tyler B."/>
            <person name="van West P."/>
            <person name="Dieguez-Uribeondo J."/>
            <person name="Young S.K."/>
            <person name="Zeng Q."/>
            <person name="Gargeya S."/>
            <person name="Fitzgerald M."/>
            <person name="Abouelleil A."/>
            <person name="Alvarado L."/>
            <person name="Chapman S.B."/>
            <person name="Gainer-Dewar J."/>
            <person name="Goldberg J."/>
            <person name="Griggs A."/>
            <person name="Gujja S."/>
            <person name="Hansen M."/>
            <person name="Howarth C."/>
            <person name="Imamovic A."/>
            <person name="Ireland A."/>
            <person name="Larimer J."/>
            <person name="McCowan C."/>
            <person name="Murphy C."/>
            <person name="Pearson M."/>
            <person name="Poon T.W."/>
            <person name="Priest M."/>
            <person name="Roberts A."/>
            <person name="Saif S."/>
            <person name="Shea T."/>
            <person name="Sykes S."/>
            <person name="Wortman J."/>
            <person name="Nusbaum C."/>
            <person name="Birren B."/>
        </authorList>
    </citation>
    <scope>NUCLEOTIDE SEQUENCE [LARGE SCALE GENOMIC DNA]</scope>
    <source>
        <strain evidence="1">APO3</strain>
    </source>
</reference>
<proteinExistence type="predicted"/>